<proteinExistence type="predicted"/>
<dbReference type="InterPro" id="IPR006357">
    <property type="entry name" value="HAD-SF_hydro_IIA"/>
</dbReference>
<dbReference type="EMBL" id="FMWG01000006">
    <property type="protein sequence ID" value="SCZ66089.1"/>
    <property type="molecule type" value="Genomic_DNA"/>
</dbReference>
<dbReference type="OrthoDB" id="148966at2"/>
<dbReference type="RefSeq" id="WP_090219002.1">
    <property type="nucleotide sequence ID" value="NZ_CANLDO010000006.1"/>
</dbReference>
<dbReference type="GO" id="GO:0016791">
    <property type="term" value="F:phosphatase activity"/>
    <property type="evidence" value="ECO:0007669"/>
    <property type="project" value="TreeGrafter"/>
</dbReference>
<keyword evidence="2" id="KW-1185">Reference proteome</keyword>
<dbReference type="Proteomes" id="UP000198767">
    <property type="component" value="Unassembled WGS sequence"/>
</dbReference>
<dbReference type="STRING" id="1156985.SAMN04488118_106140"/>
<reference evidence="1 2" key="1">
    <citation type="submission" date="2016-10" db="EMBL/GenBank/DDBJ databases">
        <authorList>
            <person name="de Groot N.N."/>
        </authorList>
    </citation>
    <scope>NUCLEOTIDE SEQUENCE [LARGE SCALE GENOMIC DNA]</scope>
    <source>
        <strain evidence="1 2">U95</strain>
    </source>
</reference>
<dbReference type="InterPro" id="IPR036412">
    <property type="entry name" value="HAD-like_sf"/>
</dbReference>
<gene>
    <name evidence="1" type="ORF">SAMN04488118_106140</name>
</gene>
<dbReference type="PANTHER" id="PTHR19288:SF46">
    <property type="entry name" value="HALOACID DEHALOGENASE-LIKE HYDROLASE DOMAIN-CONTAINING PROTEIN 2"/>
    <property type="match status" value="1"/>
</dbReference>
<organism evidence="1 2">
    <name type="scientific">Epibacterium ulvae</name>
    <dbReference type="NCBI Taxonomy" id="1156985"/>
    <lineage>
        <taxon>Bacteria</taxon>
        <taxon>Pseudomonadati</taxon>
        <taxon>Pseudomonadota</taxon>
        <taxon>Alphaproteobacteria</taxon>
        <taxon>Rhodobacterales</taxon>
        <taxon>Roseobacteraceae</taxon>
        <taxon>Epibacterium</taxon>
    </lineage>
</organism>
<dbReference type="SUPFAM" id="SSF56784">
    <property type="entry name" value="HAD-like"/>
    <property type="match status" value="1"/>
</dbReference>
<protein>
    <submittedName>
        <fullName evidence="1">Haloacid Dehalogenase Superfamily Class (Subfamily) IIA</fullName>
    </submittedName>
</protein>
<dbReference type="Pfam" id="PF13242">
    <property type="entry name" value="Hydrolase_like"/>
    <property type="match status" value="1"/>
</dbReference>
<dbReference type="Pfam" id="PF13344">
    <property type="entry name" value="Hydrolase_6"/>
    <property type="match status" value="1"/>
</dbReference>
<dbReference type="Gene3D" id="3.40.50.1000">
    <property type="entry name" value="HAD superfamily/HAD-like"/>
    <property type="match status" value="2"/>
</dbReference>
<dbReference type="GO" id="GO:0005737">
    <property type="term" value="C:cytoplasm"/>
    <property type="evidence" value="ECO:0007669"/>
    <property type="project" value="TreeGrafter"/>
</dbReference>
<evidence type="ECO:0000313" key="2">
    <source>
        <dbReference type="Proteomes" id="UP000198767"/>
    </source>
</evidence>
<dbReference type="PANTHER" id="PTHR19288">
    <property type="entry name" value="4-NITROPHENYLPHOSPHATASE-RELATED"/>
    <property type="match status" value="1"/>
</dbReference>
<sequence>MQDMSPHEAFDRYETLRPRLPDAGPQGAGVALTSLADMQDHVDAFVFDAYGVLNVGDTPIEGAFQRIHALRAAGKEVLVLTNAASFNRAQTEAKFKGLGFDFAPHEIISSREVCEARLPAEGLWGVMAPDGFDANDLPVRAVALDDNPEIYGRVEGFLLLSSATWTPGRQAMLMASLTQVPRPVIVANPDLVAPRETGLSLEPGFFAQELQDKLNLQAQFHGKPFPSVYEEVEARLPGIAPDRIAMVGDTLHTDVLGAQSRSWHSVLVTDHGLFAGLDVDGFITKSGIKPDWIVPSI</sequence>
<dbReference type="AlphaFoldDB" id="A0A1G5QYB1"/>
<dbReference type="InterPro" id="IPR023214">
    <property type="entry name" value="HAD_sf"/>
</dbReference>
<accession>A0A1G5QYB1</accession>
<name>A0A1G5QYB1_9RHOB</name>
<evidence type="ECO:0000313" key="1">
    <source>
        <dbReference type="EMBL" id="SCZ66089.1"/>
    </source>
</evidence>